<dbReference type="FunFam" id="3.30.565.10:FF:000023">
    <property type="entry name" value="PAS domain-containing sensor histidine kinase"/>
    <property type="match status" value="1"/>
</dbReference>
<feature type="non-terminal residue" evidence="15">
    <location>
        <position position="1"/>
    </location>
</feature>
<dbReference type="GO" id="GO:0004721">
    <property type="term" value="F:phosphoprotein phosphatase activity"/>
    <property type="evidence" value="ECO:0007669"/>
    <property type="project" value="TreeGrafter"/>
</dbReference>
<dbReference type="PANTHER" id="PTHR45453">
    <property type="entry name" value="PHOSPHATE REGULON SENSOR PROTEIN PHOR"/>
    <property type="match status" value="1"/>
</dbReference>
<evidence type="ECO:0000256" key="6">
    <source>
        <dbReference type="ARBA" id="ARBA00022553"/>
    </source>
</evidence>
<dbReference type="GO" id="GO:0016036">
    <property type="term" value="P:cellular response to phosphate starvation"/>
    <property type="evidence" value="ECO:0007669"/>
    <property type="project" value="TreeGrafter"/>
</dbReference>
<dbReference type="PANTHER" id="PTHR45453:SF1">
    <property type="entry name" value="PHOSPHATE REGULON SENSOR PROTEIN PHOR"/>
    <property type="match status" value="1"/>
</dbReference>
<evidence type="ECO:0000256" key="4">
    <source>
        <dbReference type="ARBA" id="ARBA00012438"/>
    </source>
</evidence>
<gene>
    <name evidence="15" type="ORF">COS09_01930</name>
</gene>
<evidence type="ECO:0000256" key="11">
    <source>
        <dbReference type="ARBA" id="ARBA00023012"/>
    </source>
</evidence>
<dbReference type="InterPro" id="IPR003661">
    <property type="entry name" value="HisK_dim/P_dom"/>
</dbReference>
<dbReference type="InterPro" id="IPR036890">
    <property type="entry name" value="HATPase_C_sf"/>
</dbReference>
<dbReference type="SUPFAM" id="SSF55874">
    <property type="entry name" value="ATPase domain of HSP90 chaperone/DNA topoisomerase II/histidine kinase"/>
    <property type="match status" value="1"/>
</dbReference>
<proteinExistence type="predicted"/>
<dbReference type="GO" id="GO:0000155">
    <property type="term" value="F:phosphorelay sensor kinase activity"/>
    <property type="evidence" value="ECO:0007669"/>
    <property type="project" value="InterPro"/>
</dbReference>
<dbReference type="PROSITE" id="PS50109">
    <property type="entry name" value="HIS_KIN"/>
    <property type="match status" value="1"/>
</dbReference>
<dbReference type="InterPro" id="IPR000014">
    <property type="entry name" value="PAS"/>
</dbReference>
<dbReference type="InterPro" id="IPR036097">
    <property type="entry name" value="HisK_dim/P_sf"/>
</dbReference>
<dbReference type="InterPro" id="IPR005467">
    <property type="entry name" value="His_kinase_dom"/>
</dbReference>
<keyword evidence="6" id="KW-0597">Phosphoprotein</keyword>
<dbReference type="SMART" id="SM00387">
    <property type="entry name" value="HATPase_c"/>
    <property type="match status" value="1"/>
</dbReference>
<keyword evidence="9" id="KW-0418">Kinase</keyword>
<evidence type="ECO:0000256" key="9">
    <source>
        <dbReference type="ARBA" id="ARBA00022777"/>
    </source>
</evidence>
<accession>A0A2M7EB66</accession>
<dbReference type="CDD" id="cd00075">
    <property type="entry name" value="HATPase"/>
    <property type="match status" value="1"/>
</dbReference>
<protein>
    <recommendedName>
        <fullName evidence="4">histidine kinase</fullName>
        <ecNumber evidence="4">2.7.13.3</ecNumber>
    </recommendedName>
</protein>
<dbReference type="GO" id="GO:0005524">
    <property type="term" value="F:ATP binding"/>
    <property type="evidence" value="ECO:0007669"/>
    <property type="project" value="UniProtKB-KW"/>
</dbReference>
<keyword evidence="10" id="KW-0067">ATP-binding</keyword>
<evidence type="ECO:0000259" key="14">
    <source>
        <dbReference type="PROSITE" id="PS50112"/>
    </source>
</evidence>
<evidence type="ECO:0000259" key="13">
    <source>
        <dbReference type="PROSITE" id="PS50109"/>
    </source>
</evidence>
<feature type="domain" description="Histidine kinase" evidence="13">
    <location>
        <begin position="115"/>
        <end position="335"/>
    </location>
</feature>
<evidence type="ECO:0000256" key="7">
    <source>
        <dbReference type="ARBA" id="ARBA00022679"/>
    </source>
</evidence>
<name>A0A2M7EB66_9BACT</name>
<comment type="catalytic activity">
    <reaction evidence="1">
        <text>ATP + protein L-histidine = ADP + protein N-phospho-L-histidine.</text>
        <dbReference type="EC" id="2.7.13.3"/>
    </reaction>
</comment>
<dbReference type="SUPFAM" id="SSF55785">
    <property type="entry name" value="PYP-like sensor domain (PAS domain)"/>
    <property type="match status" value="1"/>
</dbReference>
<dbReference type="GO" id="GO:0005886">
    <property type="term" value="C:plasma membrane"/>
    <property type="evidence" value="ECO:0007669"/>
    <property type="project" value="UniProtKB-SubCell"/>
</dbReference>
<dbReference type="PROSITE" id="PS50112">
    <property type="entry name" value="PAS"/>
    <property type="match status" value="1"/>
</dbReference>
<keyword evidence="7" id="KW-0808">Transferase</keyword>
<dbReference type="GO" id="GO:0045121">
    <property type="term" value="C:membrane raft"/>
    <property type="evidence" value="ECO:0007669"/>
    <property type="project" value="UniProtKB-SubCell"/>
</dbReference>
<evidence type="ECO:0000256" key="12">
    <source>
        <dbReference type="ARBA" id="ARBA00023136"/>
    </source>
</evidence>
<dbReference type="SMART" id="SM00388">
    <property type="entry name" value="HisKA"/>
    <property type="match status" value="1"/>
</dbReference>
<keyword evidence="5" id="KW-1003">Cell membrane</keyword>
<dbReference type="PRINTS" id="PR00344">
    <property type="entry name" value="BCTRLSENSOR"/>
</dbReference>
<sequence length="344" mass="39465">ITNFADGLLVFDKEGKLSLINPQAEDFFDVKSRDIVDRPILGLSTFPTIEPIVRIAGKEIKGVFRKEVQIREDLVLEVSTIPIMREEEKLGTLIILHDVTREKTIERMKTEFVSLAAHQLRTPLSAIKWTLRMLLDGDLGKITEEQKDFIEKTYKSNERMITLINDLLDVTRIEEGRYLYKPVLADVEPIVQFVTNSYQEEIKKKKIRFEFKKPEEGLPKIKLDVEKIRLAIDNLIENAIRYTPAYGKVMVSLEHKKGGIEFSVKDTGVGIPKDQQGRIFTKFFRAANVMRMATEGTGLGLFITKNIIEAHGGKIWFESEEGKGTTFYFAIPVKEEFGEFLKEF</sequence>
<dbReference type="Proteomes" id="UP000230766">
    <property type="component" value="Unassembled WGS sequence"/>
</dbReference>
<dbReference type="InterPro" id="IPR003594">
    <property type="entry name" value="HATPase_dom"/>
</dbReference>
<evidence type="ECO:0000313" key="15">
    <source>
        <dbReference type="EMBL" id="PIV64977.1"/>
    </source>
</evidence>
<dbReference type="Gene3D" id="3.30.565.10">
    <property type="entry name" value="Histidine kinase-like ATPase, C-terminal domain"/>
    <property type="match status" value="1"/>
</dbReference>
<dbReference type="Gene3D" id="1.10.287.130">
    <property type="match status" value="1"/>
</dbReference>
<dbReference type="SUPFAM" id="SSF47384">
    <property type="entry name" value="Homodimeric domain of signal transducing histidine kinase"/>
    <property type="match status" value="1"/>
</dbReference>
<dbReference type="Pfam" id="PF00512">
    <property type="entry name" value="HisKA"/>
    <property type="match status" value="1"/>
</dbReference>
<dbReference type="Gene3D" id="3.30.450.20">
    <property type="entry name" value="PAS domain"/>
    <property type="match status" value="1"/>
</dbReference>
<evidence type="ECO:0000256" key="2">
    <source>
        <dbReference type="ARBA" id="ARBA00004236"/>
    </source>
</evidence>
<dbReference type="NCBIfam" id="TIGR00229">
    <property type="entry name" value="sensory_box"/>
    <property type="match status" value="1"/>
</dbReference>
<evidence type="ECO:0000256" key="10">
    <source>
        <dbReference type="ARBA" id="ARBA00022840"/>
    </source>
</evidence>
<organism evidence="15 16">
    <name type="scientific">Candidatus Nealsonbacteria bacterium CG01_land_8_20_14_3_00_12</name>
    <dbReference type="NCBI Taxonomy" id="1974697"/>
    <lineage>
        <taxon>Bacteria</taxon>
        <taxon>Candidatus Nealsoniibacteriota</taxon>
    </lineage>
</organism>
<dbReference type="InterPro" id="IPR035965">
    <property type="entry name" value="PAS-like_dom_sf"/>
</dbReference>
<reference evidence="16" key="1">
    <citation type="submission" date="2017-09" db="EMBL/GenBank/DDBJ databases">
        <title>Depth-based differentiation of microbial function through sediment-hosted aquifers and enrichment of novel symbionts in the deep terrestrial subsurface.</title>
        <authorList>
            <person name="Probst A.J."/>
            <person name="Ladd B."/>
            <person name="Jarett J.K."/>
            <person name="Geller-Mcgrath D.E."/>
            <person name="Sieber C.M.K."/>
            <person name="Emerson J.B."/>
            <person name="Anantharaman K."/>
            <person name="Thomas B.C."/>
            <person name="Malmstrom R."/>
            <person name="Stieglmeier M."/>
            <person name="Klingl A."/>
            <person name="Woyke T."/>
            <person name="Ryan C.M."/>
            <person name="Banfield J.F."/>
        </authorList>
    </citation>
    <scope>NUCLEOTIDE SEQUENCE [LARGE SCALE GENOMIC DNA]</scope>
</reference>
<evidence type="ECO:0000256" key="3">
    <source>
        <dbReference type="ARBA" id="ARBA00004314"/>
    </source>
</evidence>
<evidence type="ECO:0000313" key="16">
    <source>
        <dbReference type="Proteomes" id="UP000230766"/>
    </source>
</evidence>
<comment type="caution">
    <text evidence="15">The sequence shown here is derived from an EMBL/GenBank/DDBJ whole genome shotgun (WGS) entry which is preliminary data.</text>
</comment>
<evidence type="ECO:0000256" key="8">
    <source>
        <dbReference type="ARBA" id="ARBA00022741"/>
    </source>
</evidence>
<feature type="domain" description="PAS" evidence="14">
    <location>
        <begin position="1"/>
        <end position="41"/>
    </location>
</feature>
<dbReference type="AlphaFoldDB" id="A0A2M7EB66"/>
<evidence type="ECO:0000256" key="5">
    <source>
        <dbReference type="ARBA" id="ARBA00022475"/>
    </source>
</evidence>
<comment type="subcellular location">
    <subcellularLocation>
        <location evidence="2">Cell membrane</location>
    </subcellularLocation>
    <subcellularLocation>
        <location evidence="3">Membrane raft</location>
        <topology evidence="3">Multi-pass membrane protein</topology>
    </subcellularLocation>
</comment>
<dbReference type="EMBL" id="PETJ01000054">
    <property type="protein sequence ID" value="PIV64977.1"/>
    <property type="molecule type" value="Genomic_DNA"/>
</dbReference>
<dbReference type="InterPro" id="IPR004358">
    <property type="entry name" value="Sig_transdc_His_kin-like_C"/>
</dbReference>
<dbReference type="InterPro" id="IPR050351">
    <property type="entry name" value="BphY/WalK/GraS-like"/>
</dbReference>
<keyword evidence="11" id="KW-0902">Two-component regulatory system</keyword>
<evidence type="ECO:0000256" key="1">
    <source>
        <dbReference type="ARBA" id="ARBA00000085"/>
    </source>
</evidence>
<keyword evidence="12" id="KW-0472">Membrane</keyword>
<dbReference type="Pfam" id="PF02518">
    <property type="entry name" value="HATPase_c"/>
    <property type="match status" value="1"/>
</dbReference>
<keyword evidence="8" id="KW-0547">Nucleotide-binding</keyword>
<dbReference type="FunFam" id="1.10.287.130:FF:000001">
    <property type="entry name" value="Two-component sensor histidine kinase"/>
    <property type="match status" value="1"/>
</dbReference>
<dbReference type="CDD" id="cd00082">
    <property type="entry name" value="HisKA"/>
    <property type="match status" value="1"/>
</dbReference>
<dbReference type="EC" id="2.7.13.3" evidence="4"/>